<comment type="catalytic activity">
    <reaction evidence="6">
        <text>alpha-D-glucose 1-phosphate + UTP + H(+) = UDP-alpha-D-glucose + diphosphate</text>
        <dbReference type="Rhea" id="RHEA:19889"/>
        <dbReference type="ChEBI" id="CHEBI:15378"/>
        <dbReference type="ChEBI" id="CHEBI:33019"/>
        <dbReference type="ChEBI" id="CHEBI:46398"/>
        <dbReference type="ChEBI" id="CHEBI:58601"/>
        <dbReference type="ChEBI" id="CHEBI:58885"/>
        <dbReference type="EC" id="2.7.7.9"/>
    </reaction>
</comment>
<reference evidence="8 9" key="1">
    <citation type="journal article" date="2015" name="Genome Announc.">
        <title>Expanding the biotechnology potential of lactobacilli through comparative genomics of 213 strains and associated genera.</title>
        <authorList>
            <person name="Sun Z."/>
            <person name="Harris H.M."/>
            <person name="McCann A."/>
            <person name="Guo C."/>
            <person name="Argimon S."/>
            <person name="Zhang W."/>
            <person name="Yang X."/>
            <person name="Jeffery I.B."/>
            <person name="Cooney J.C."/>
            <person name="Kagawa T.F."/>
            <person name="Liu W."/>
            <person name="Song Y."/>
            <person name="Salvetti E."/>
            <person name="Wrobel A."/>
            <person name="Rasinkangas P."/>
            <person name="Parkhill J."/>
            <person name="Rea M.C."/>
            <person name="O'Sullivan O."/>
            <person name="Ritari J."/>
            <person name="Douillard F.P."/>
            <person name="Paul Ross R."/>
            <person name="Yang R."/>
            <person name="Briner A.E."/>
            <person name="Felis G.E."/>
            <person name="de Vos W.M."/>
            <person name="Barrangou R."/>
            <person name="Klaenhammer T.R."/>
            <person name="Caufield P.W."/>
            <person name="Cui Y."/>
            <person name="Zhang H."/>
            <person name="O'Toole P.W."/>
        </authorList>
    </citation>
    <scope>NUCLEOTIDE SEQUENCE [LARGE SCALE GENOMIC DNA]</scope>
    <source>
        <strain evidence="8 9">DSM 16991</strain>
    </source>
</reference>
<evidence type="ECO:0000313" key="8">
    <source>
        <dbReference type="EMBL" id="KRM29322.1"/>
    </source>
</evidence>
<dbReference type="EMBL" id="AZFW01000016">
    <property type="protein sequence ID" value="KRM29322.1"/>
    <property type="molecule type" value="Genomic_DNA"/>
</dbReference>
<dbReference type="InterPro" id="IPR005771">
    <property type="entry name" value="GalU_uridylyltTrfase_bac/arc"/>
</dbReference>
<dbReference type="Pfam" id="PF00483">
    <property type="entry name" value="NTP_transferase"/>
    <property type="match status" value="1"/>
</dbReference>
<accession>A0A0R1XGL1</accession>
<evidence type="ECO:0000256" key="3">
    <source>
        <dbReference type="ARBA" id="ARBA00012415"/>
    </source>
</evidence>
<gene>
    <name evidence="8" type="ORF">FC91_GL000900</name>
</gene>
<comment type="pathway">
    <text evidence="1">Carbohydrate metabolism; nucleotide-sugar metabolism.</text>
</comment>
<dbReference type="InterPro" id="IPR005835">
    <property type="entry name" value="NTP_transferase_dom"/>
</dbReference>
<dbReference type="AlphaFoldDB" id="A0A0R1XGL1"/>
<organism evidence="8 9">
    <name type="scientific">Schleiferilactobacillus harbinensis DSM 16991</name>
    <dbReference type="NCBI Taxonomy" id="1122147"/>
    <lineage>
        <taxon>Bacteria</taxon>
        <taxon>Bacillati</taxon>
        <taxon>Bacillota</taxon>
        <taxon>Bacilli</taxon>
        <taxon>Lactobacillales</taxon>
        <taxon>Lactobacillaceae</taxon>
        <taxon>Schleiferilactobacillus</taxon>
    </lineage>
</organism>
<comment type="caution">
    <text evidence="8">The sequence shown here is derived from an EMBL/GenBank/DDBJ whole genome shotgun (WGS) entry which is preliminary data.</text>
</comment>
<dbReference type="GO" id="GO:0003983">
    <property type="term" value="F:UTP:glucose-1-phosphate uridylyltransferase activity"/>
    <property type="evidence" value="ECO:0007669"/>
    <property type="project" value="UniProtKB-EC"/>
</dbReference>
<dbReference type="GO" id="GO:0006011">
    <property type="term" value="P:UDP-alpha-D-glucose metabolic process"/>
    <property type="evidence" value="ECO:0007669"/>
    <property type="project" value="InterPro"/>
</dbReference>
<comment type="similarity">
    <text evidence="2">Belongs to the UDPGP type 2 family.</text>
</comment>
<dbReference type="EC" id="2.7.7.9" evidence="3"/>
<dbReference type="GeneID" id="78508509"/>
<evidence type="ECO:0000256" key="6">
    <source>
        <dbReference type="ARBA" id="ARBA00048128"/>
    </source>
</evidence>
<dbReference type="eggNOG" id="COG1210">
    <property type="taxonomic scope" value="Bacteria"/>
</dbReference>
<dbReference type="RefSeq" id="WP_027827519.1">
    <property type="nucleotide sequence ID" value="NZ_AUEH01000002.1"/>
</dbReference>
<dbReference type="PANTHER" id="PTHR43197">
    <property type="entry name" value="UTP--GLUCOSE-1-PHOSPHATE URIDYLYLTRANSFERASE"/>
    <property type="match status" value="1"/>
</dbReference>
<dbReference type="PATRIC" id="fig|1122147.4.peg.927"/>
<evidence type="ECO:0000313" key="9">
    <source>
        <dbReference type="Proteomes" id="UP000050949"/>
    </source>
</evidence>
<keyword evidence="4 8" id="KW-0808">Transferase</keyword>
<keyword evidence="5 8" id="KW-0548">Nucleotidyltransferase</keyword>
<name>A0A0R1XGL1_9LACO</name>
<dbReference type="PANTHER" id="PTHR43197:SF1">
    <property type="entry name" value="UTP--GLUCOSE-1-PHOSPHATE URIDYLYLTRANSFERASE"/>
    <property type="match status" value="1"/>
</dbReference>
<evidence type="ECO:0000256" key="2">
    <source>
        <dbReference type="ARBA" id="ARBA00006890"/>
    </source>
</evidence>
<evidence type="ECO:0000259" key="7">
    <source>
        <dbReference type="Pfam" id="PF00483"/>
    </source>
</evidence>
<proteinExistence type="inferred from homology"/>
<evidence type="ECO:0000256" key="5">
    <source>
        <dbReference type="ARBA" id="ARBA00022695"/>
    </source>
</evidence>
<evidence type="ECO:0000256" key="1">
    <source>
        <dbReference type="ARBA" id="ARBA00005136"/>
    </source>
</evidence>
<dbReference type="InterPro" id="IPR029044">
    <property type="entry name" value="Nucleotide-diphossugar_trans"/>
</dbReference>
<dbReference type="UniPathway" id="UPA00215"/>
<dbReference type="SUPFAM" id="SSF53448">
    <property type="entry name" value="Nucleotide-diphospho-sugar transferases"/>
    <property type="match status" value="1"/>
</dbReference>
<dbReference type="Gene3D" id="3.90.550.10">
    <property type="entry name" value="Spore Coat Polysaccharide Biosynthesis Protein SpsA, Chain A"/>
    <property type="match status" value="1"/>
</dbReference>
<dbReference type="Proteomes" id="UP000050949">
    <property type="component" value="Unassembled WGS sequence"/>
</dbReference>
<dbReference type="OrthoDB" id="9803306at2"/>
<protein>
    <recommendedName>
        <fullName evidence="3">UTP--glucose-1-phosphate uridylyltransferase</fullName>
        <ecNumber evidence="3">2.7.7.9</ecNumber>
    </recommendedName>
</protein>
<sequence length="280" mass="29852">MVKAVIAAGGLGGSLMPLTKAVAKEIMPLGGRPVIDYIVRELQANGITDILLVANKSKQAIEDYFDSAPELEHLLRAKGDTAQLADIAASTAVNLHFIRQQAADGIGSALALAEDFIDGEDFCFVLSDDVLPLPTTLLQQLWQAHTASGQQMLATVPIAAKQSEQYGIVEWADKAAGQIKRIAEKPTPATAPSQDAVFGRYVFSAAIFDQLAQYPADQQQFAQALNALAAEGNLTGLPYGGPRENIDGRLSLLEANIDLALTDPDTAAPLRAYLRRLVSD</sequence>
<evidence type="ECO:0000256" key="4">
    <source>
        <dbReference type="ARBA" id="ARBA00022679"/>
    </source>
</evidence>
<feature type="domain" description="Nucleotidyl transferase" evidence="7">
    <location>
        <begin position="3"/>
        <end position="232"/>
    </location>
</feature>